<evidence type="ECO:0000313" key="3">
    <source>
        <dbReference type="Proteomes" id="UP000260790"/>
    </source>
</evidence>
<dbReference type="Proteomes" id="UP000260790">
    <property type="component" value="Unassembled WGS sequence"/>
</dbReference>
<dbReference type="AlphaFoldDB" id="A0A8B2Z4V4"/>
<dbReference type="SUPFAM" id="SSF46689">
    <property type="entry name" value="Homeodomain-like"/>
    <property type="match status" value="1"/>
</dbReference>
<dbReference type="EMBL" id="QSQR01000001">
    <property type="protein sequence ID" value="RGK48367.1"/>
    <property type="molecule type" value="Genomic_DNA"/>
</dbReference>
<dbReference type="Gene3D" id="1.10.10.60">
    <property type="entry name" value="Homeodomain-like"/>
    <property type="match status" value="1"/>
</dbReference>
<name>A0A8B2Z4V4_9LACO</name>
<proteinExistence type="predicted"/>
<evidence type="ECO:0000313" key="2">
    <source>
        <dbReference type="EMBL" id="RGK48367.1"/>
    </source>
</evidence>
<gene>
    <name evidence="2" type="ORF">DXD09_01130</name>
</gene>
<evidence type="ECO:0008006" key="4">
    <source>
        <dbReference type="Google" id="ProtNLM"/>
    </source>
</evidence>
<accession>A0A8B2Z4V4</accession>
<sequence>MESFQLIEKCGISKASITNWCNEFNEECEAQSKNDPDTKTEADYMKENRRLRQELEDAKKENLFLKKAAAFFAKEIG</sequence>
<evidence type="ECO:0000256" key="1">
    <source>
        <dbReference type="SAM" id="Coils"/>
    </source>
</evidence>
<comment type="caution">
    <text evidence="2">The sequence shown here is derived from an EMBL/GenBank/DDBJ whole genome shotgun (WGS) entry which is preliminary data.</text>
</comment>
<organism evidence="2 3">
    <name type="scientific">Ligilactobacillus ruminis</name>
    <dbReference type="NCBI Taxonomy" id="1623"/>
    <lineage>
        <taxon>Bacteria</taxon>
        <taxon>Bacillati</taxon>
        <taxon>Bacillota</taxon>
        <taxon>Bacilli</taxon>
        <taxon>Lactobacillales</taxon>
        <taxon>Lactobacillaceae</taxon>
        <taxon>Ligilactobacillus</taxon>
    </lineage>
</organism>
<feature type="coiled-coil region" evidence="1">
    <location>
        <begin position="41"/>
        <end position="68"/>
    </location>
</feature>
<keyword evidence="1" id="KW-0175">Coiled coil</keyword>
<dbReference type="RefSeq" id="WP_117642186.1">
    <property type="nucleotide sequence ID" value="NZ_QSQR01000001.1"/>
</dbReference>
<dbReference type="InterPro" id="IPR009057">
    <property type="entry name" value="Homeodomain-like_sf"/>
</dbReference>
<protein>
    <recommendedName>
        <fullName evidence="4">Transposase</fullName>
    </recommendedName>
</protein>
<reference evidence="2 3" key="1">
    <citation type="submission" date="2018-08" db="EMBL/GenBank/DDBJ databases">
        <title>A genome reference for cultivated species of the human gut microbiota.</title>
        <authorList>
            <person name="Zou Y."/>
            <person name="Xue W."/>
            <person name="Luo G."/>
        </authorList>
    </citation>
    <scope>NUCLEOTIDE SEQUENCE [LARGE SCALE GENOMIC DNA]</scope>
    <source>
        <strain evidence="2 3">TF10-9AT</strain>
    </source>
</reference>